<name>A0A4R7JPV7_9GAMM</name>
<protein>
    <submittedName>
        <fullName evidence="1">Uncharacterized protein</fullName>
    </submittedName>
</protein>
<gene>
    <name evidence="1" type="ORF">DES49_1966</name>
</gene>
<evidence type="ECO:0000313" key="2">
    <source>
        <dbReference type="Proteomes" id="UP000295830"/>
    </source>
</evidence>
<dbReference type="Gene3D" id="1.20.1260.10">
    <property type="match status" value="1"/>
</dbReference>
<dbReference type="AlphaFoldDB" id="A0A4R7JPV7"/>
<organism evidence="1 2">
    <name type="scientific">Halospina denitrificans</name>
    <dbReference type="NCBI Taxonomy" id="332522"/>
    <lineage>
        <taxon>Bacteria</taxon>
        <taxon>Pseudomonadati</taxon>
        <taxon>Pseudomonadota</taxon>
        <taxon>Gammaproteobacteria</taxon>
        <taxon>Halospina</taxon>
    </lineage>
</organism>
<reference evidence="1 2" key="1">
    <citation type="submission" date="2019-03" db="EMBL/GenBank/DDBJ databases">
        <title>Genomic Encyclopedia of Type Strains, Phase IV (KMG-IV): sequencing the most valuable type-strain genomes for metagenomic binning, comparative biology and taxonomic classification.</title>
        <authorList>
            <person name="Goeker M."/>
        </authorList>
    </citation>
    <scope>NUCLEOTIDE SEQUENCE [LARGE SCALE GENOMIC DNA]</scope>
    <source>
        <strain evidence="1 2">DSM 15505</strain>
    </source>
</reference>
<sequence>MAENIIGLDEQQAQKLADGLNELLANYQVFYMNVRGLTHE</sequence>
<dbReference type="Proteomes" id="UP000295830">
    <property type="component" value="Unassembled WGS sequence"/>
</dbReference>
<dbReference type="InterPro" id="IPR012347">
    <property type="entry name" value="Ferritin-like"/>
</dbReference>
<dbReference type="InterPro" id="IPR009078">
    <property type="entry name" value="Ferritin-like_SF"/>
</dbReference>
<accession>A0A4R7JPV7</accession>
<comment type="caution">
    <text evidence="1">The sequence shown here is derived from an EMBL/GenBank/DDBJ whole genome shotgun (WGS) entry which is preliminary data.</text>
</comment>
<proteinExistence type="predicted"/>
<dbReference type="EMBL" id="SOAX01000004">
    <property type="protein sequence ID" value="TDT40202.1"/>
    <property type="molecule type" value="Genomic_DNA"/>
</dbReference>
<evidence type="ECO:0000313" key="1">
    <source>
        <dbReference type="EMBL" id="TDT40202.1"/>
    </source>
</evidence>
<dbReference type="SUPFAM" id="SSF47240">
    <property type="entry name" value="Ferritin-like"/>
    <property type="match status" value="1"/>
</dbReference>
<keyword evidence="2" id="KW-1185">Reference proteome</keyword>